<dbReference type="RefSeq" id="WP_015221079.1">
    <property type="nucleotide sequence ID" value="NZ_WMIA01000024.1"/>
</dbReference>
<evidence type="ECO:0000313" key="1">
    <source>
        <dbReference type="EMBL" id="MTF40268.1"/>
    </source>
</evidence>
<reference evidence="1 2" key="1">
    <citation type="submission" date="2019-11" db="EMBL/GenBank/DDBJ databases">
        <title>Isolation of a new High Light Tolerant Cyanobacteria.</title>
        <authorList>
            <person name="Dobson Z."/>
            <person name="Vaughn N."/>
            <person name="Vaughn M."/>
            <person name="Fromme P."/>
            <person name="Mazor Y."/>
        </authorList>
    </citation>
    <scope>NUCLEOTIDE SEQUENCE [LARGE SCALE GENOMIC DNA]</scope>
    <source>
        <strain evidence="1 2">0216</strain>
    </source>
</reference>
<dbReference type="AlphaFoldDB" id="A0A844GZ98"/>
<proteinExistence type="predicted"/>
<sequence length="165" mass="19235">MTEEKKQDLDQDLELQKDIYQGREFTLADFIAKEGGDFLKGESPVPKIVQLKTEINFFIKNNLKDLSGSLQAVLQDWVNISDDKISSNRENPLNALSLIIEEIISNDNLYYEFVRQVDLKWGQMYQERPYFQKPGQIPHPEDEYTHDSVKIQLLDLLTRVKSQLT</sequence>
<comment type="caution">
    <text evidence="1">The sequence shown here is derived from an EMBL/GenBank/DDBJ whole genome shotgun (WGS) entry which is preliminary data.</text>
</comment>
<accession>A0A844GZ98</accession>
<protein>
    <submittedName>
        <fullName evidence="1">Uncharacterized protein</fullName>
    </submittedName>
</protein>
<organism evidence="1 2">
    <name type="scientific">Cyanobacterium aponinum 0216</name>
    <dbReference type="NCBI Taxonomy" id="2676140"/>
    <lineage>
        <taxon>Bacteria</taxon>
        <taxon>Bacillati</taxon>
        <taxon>Cyanobacteriota</taxon>
        <taxon>Cyanophyceae</taxon>
        <taxon>Oscillatoriophycideae</taxon>
        <taxon>Chroococcales</taxon>
        <taxon>Geminocystaceae</taxon>
        <taxon>Cyanobacterium</taxon>
    </lineage>
</organism>
<gene>
    <name evidence="1" type="ORF">GGC33_15215</name>
</gene>
<dbReference type="EMBL" id="WMIA01000024">
    <property type="protein sequence ID" value="MTF40268.1"/>
    <property type="molecule type" value="Genomic_DNA"/>
</dbReference>
<name>A0A844GZ98_9CHRO</name>
<dbReference type="Proteomes" id="UP000437131">
    <property type="component" value="Unassembled WGS sequence"/>
</dbReference>
<evidence type="ECO:0000313" key="2">
    <source>
        <dbReference type="Proteomes" id="UP000437131"/>
    </source>
</evidence>